<feature type="transmembrane region" description="Helical" evidence="2">
    <location>
        <begin position="151"/>
        <end position="174"/>
    </location>
</feature>
<keyword evidence="2" id="KW-0472">Membrane</keyword>
<evidence type="ECO:0000313" key="3">
    <source>
        <dbReference type="EMBL" id="PEN15661.1"/>
    </source>
</evidence>
<evidence type="ECO:0000256" key="1">
    <source>
        <dbReference type="SAM" id="MobiDB-lite"/>
    </source>
</evidence>
<sequence length="236" mass="25347">MEGMGLSQGQKKRLYGEQAQQGQNRPQPGRKPQEHKIHELKQVMDDRAVRANAPAEQQRSKTFLYVAVTISLLLGAYVAFWVLPSYGRLANAQVPDLSPVTSTEALSAFASGLGDNLGAYTYAHRSVGIVFALFFGLSLAFLAYTSRLPKVLRALFTAAPVGYLLAHIATIFMLDAALADPAHQPGALNVLLPVDWALLLLSLAGIAYQLVRSIKDAASTFIAGGPNAEADGKPEE</sequence>
<proteinExistence type="predicted"/>
<dbReference type="AlphaFoldDB" id="A0A2A8D440"/>
<keyword evidence="2" id="KW-1133">Transmembrane helix</keyword>
<keyword evidence="2" id="KW-0812">Transmembrane</keyword>
<dbReference type="GO" id="GO:0016301">
    <property type="term" value="F:kinase activity"/>
    <property type="evidence" value="ECO:0007669"/>
    <property type="project" value="UniProtKB-KW"/>
</dbReference>
<feature type="region of interest" description="Disordered" evidence="1">
    <location>
        <begin position="1"/>
        <end position="36"/>
    </location>
</feature>
<accession>A0A2A8D440</accession>
<gene>
    <name evidence="3" type="ORF">CRM92_08600</name>
</gene>
<reference evidence="3" key="1">
    <citation type="submission" date="2017-10" db="EMBL/GenBank/DDBJ databases">
        <title>Kefir isolates.</title>
        <authorList>
            <person name="Kim Y."/>
            <person name="Blasche S."/>
        </authorList>
    </citation>
    <scope>NUCLEOTIDE SEQUENCE [LARGE SCALE GENOMIC DNA]</scope>
    <source>
        <strain evidence="3">OG2-2</strain>
    </source>
</reference>
<dbReference type="Proteomes" id="UP000219947">
    <property type="component" value="Unassembled WGS sequence"/>
</dbReference>
<dbReference type="EMBL" id="PDEV01000004">
    <property type="protein sequence ID" value="PEN15661.1"/>
    <property type="molecule type" value="Genomic_DNA"/>
</dbReference>
<evidence type="ECO:0000313" key="4">
    <source>
        <dbReference type="Proteomes" id="UP000219947"/>
    </source>
</evidence>
<comment type="caution">
    <text evidence="3">The sequence shown here is derived from an EMBL/GenBank/DDBJ whole genome shotgun (WGS) entry which is preliminary data.</text>
</comment>
<feature type="transmembrane region" description="Helical" evidence="2">
    <location>
        <begin position="194"/>
        <end position="211"/>
    </location>
</feature>
<protein>
    <submittedName>
        <fullName evidence="3">TANK-binding kinase 1-binding protein (TBK1-binding protein 1)</fullName>
    </submittedName>
</protein>
<name>A0A2A8D440_9MICC</name>
<feature type="transmembrane region" description="Helical" evidence="2">
    <location>
        <begin position="63"/>
        <end position="83"/>
    </location>
</feature>
<keyword evidence="4" id="KW-1185">Reference proteome</keyword>
<organism evidence="3 4">
    <name type="scientific">Rothia dentocariosa</name>
    <dbReference type="NCBI Taxonomy" id="2047"/>
    <lineage>
        <taxon>Bacteria</taxon>
        <taxon>Bacillati</taxon>
        <taxon>Actinomycetota</taxon>
        <taxon>Actinomycetes</taxon>
        <taxon>Micrococcales</taxon>
        <taxon>Micrococcaceae</taxon>
        <taxon>Rothia</taxon>
    </lineage>
</organism>
<keyword evidence="3" id="KW-0418">Kinase</keyword>
<feature type="transmembrane region" description="Helical" evidence="2">
    <location>
        <begin position="122"/>
        <end position="144"/>
    </location>
</feature>
<keyword evidence="3" id="KW-0808">Transferase</keyword>
<evidence type="ECO:0000256" key="2">
    <source>
        <dbReference type="SAM" id="Phobius"/>
    </source>
</evidence>